<keyword evidence="2" id="KW-0802">TPR repeat</keyword>
<reference evidence="3" key="1">
    <citation type="submission" date="2016-04" db="EMBL/GenBank/DDBJ databases">
        <authorList>
            <person name="Evans L.H."/>
            <person name="Alamgir A."/>
            <person name="Owens N."/>
            <person name="Weber N.D."/>
            <person name="Virtaneva K."/>
            <person name="Barbian K."/>
            <person name="Babar A."/>
            <person name="Rosenke K."/>
        </authorList>
    </citation>
    <scope>NUCLEOTIDE SEQUENCE</scope>
    <source>
        <strain evidence="3">92-2</strain>
    </source>
</reference>
<accession>A0A212IZ36</accession>
<dbReference type="AlphaFoldDB" id="A0A212IZ36"/>
<protein>
    <submittedName>
        <fullName evidence="3">Tetratricopeptide TPR_4</fullName>
    </submittedName>
</protein>
<evidence type="ECO:0000313" key="3">
    <source>
        <dbReference type="EMBL" id="SBV92462.1"/>
    </source>
</evidence>
<dbReference type="Gene3D" id="1.25.40.10">
    <property type="entry name" value="Tetratricopeptide repeat domain"/>
    <property type="match status" value="2"/>
</dbReference>
<dbReference type="RefSeq" id="WP_227119468.1">
    <property type="nucleotide sequence ID" value="NZ_LT598928.1"/>
</dbReference>
<evidence type="ECO:0000256" key="2">
    <source>
        <dbReference type="ARBA" id="ARBA00022803"/>
    </source>
</evidence>
<dbReference type="InterPro" id="IPR019734">
    <property type="entry name" value="TPR_rpt"/>
</dbReference>
<dbReference type="SUPFAM" id="SSF48452">
    <property type="entry name" value="TPR-like"/>
    <property type="match status" value="1"/>
</dbReference>
<sequence length="273" mass="29555">MAAQRQWLDELRPALDLMKQGQPQKCIEALEALVARYPGDDLCRALALDGMGRANFALQRPDAAVQALQESLALLRATMGPTAPMTLGAMQNLAHALLGLEKVEESLDLGREALRLTIEACGADSPQVAEAQLRLSSAYYRKRDFDRAESLMLSAKEIWEKQGFCVPQLGVCLNNLGRICEERGQLAEGIALHRQAVALRRELLGEHEETAFSLGNLGVALASAGQWDEAAATLQDSVSMYDRLGLGMGAEAQGYKKNLEICHQARAAAAPTA</sequence>
<dbReference type="PANTHER" id="PTHR45641:SF19">
    <property type="entry name" value="NEPHROCYSTIN-3"/>
    <property type="match status" value="1"/>
</dbReference>
<dbReference type="Pfam" id="PF13424">
    <property type="entry name" value="TPR_12"/>
    <property type="match status" value="3"/>
</dbReference>
<gene>
    <name evidence="3" type="ORF">KM92DES2_10272</name>
</gene>
<dbReference type="PANTHER" id="PTHR45641">
    <property type="entry name" value="TETRATRICOPEPTIDE REPEAT PROTEIN (AFU_ORTHOLOGUE AFUA_6G03870)"/>
    <property type="match status" value="1"/>
</dbReference>
<evidence type="ECO:0000256" key="1">
    <source>
        <dbReference type="ARBA" id="ARBA00022737"/>
    </source>
</evidence>
<keyword evidence="1" id="KW-0677">Repeat</keyword>
<organism evidence="3">
    <name type="scientific">uncultured Desulfovibrio sp</name>
    <dbReference type="NCBI Taxonomy" id="167968"/>
    <lineage>
        <taxon>Bacteria</taxon>
        <taxon>Pseudomonadati</taxon>
        <taxon>Thermodesulfobacteriota</taxon>
        <taxon>Desulfovibrionia</taxon>
        <taxon>Desulfovibrionales</taxon>
        <taxon>Desulfovibrionaceae</taxon>
        <taxon>Desulfovibrio</taxon>
        <taxon>environmental samples</taxon>
    </lineage>
</organism>
<dbReference type="InterPro" id="IPR011990">
    <property type="entry name" value="TPR-like_helical_dom_sf"/>
</dbReference>
<proteinExistence type="predicted"/>
<dbReference type="EMBL" id="FLUP01000001">
    <property type="protein sequence ID" value="SBV92462.1"/>
    <property type="molecule type" value="Genomic_DNA"/>
</dbReference>
<dbReference type="SMART" id="SM00028">
    <property type="entry name" value="TPR"/>
    <property type="match status" value="5"/>
</dbReference>
<name>A0A212IZ36_9BACT</name>